<accession>A0ABU5TCU6</accession>
<dbReference type="RefSeq" id="WP_323258985.1">
    <property type="nucleotide sequence ID" value="NZ_JAYGIE010000001.1"/>
</dbReference>
<dbReference type="InterPro" id="IPR058684">
    <property type="entry name" value="YopA_M"/>
</dbReference>
<dbReference type="Pfam" id="PF26308">
    <property type="entry name" value="YopA_M"/>
    <property type="match status" value="1"/>
</dbReference>
<evidence type="ECO:0000259" key="1">
    <source>
        <dbReference type="Pfam" id="PF26308"/>
    </source>
</evidence>
<gene>
    <name evidence="2" type="ORF">VB774_00520</name>
</gene>
<dbReference type="EMBL" id="JAYGIE010000001">
    <property type="protein sequence ID" value="MEA5476093.1"/>
    <property type="molecule type" value="Genomic_DNA"/>
</dbReference>
<dbReference type="Proteomes" id="UP001301388">
    <property type="component" value="Unassembled WGS sequence"/>
</dbReference>
<name>A0ABU5TCU6_9CYAN</name>
<proteinExistence type="predicted"/>
<feature type="domain" description="YopA central" evidence="1">
    <location>
        <begin position="114"/>
        <end position="246"/>
    </location>
</feature>
<evidence type="ECO:0000313" key="2">
    <source>
        <dbReference type="EMBL" id="MEA5476093.1"/>
    </source>
</evidence>
<comment type="caution">
    <text evidence="2">The sequence shown here is derived from an EMBL/GenBank/DDBJ whole genome shotgun (WGS) entry which is preliminary data.</text>
</comment>
<organism evidence="2 3">
    <name type="scientific">Pseudanabaena galeata UHCC 0370</name>
    <dbReference type="NCBI Taxonomy" id="3110310"/>
    <lineage>
        <taxon>Bacteria</taxon>
        <taxon>Bacillati</taxon>
        <taxon>Cyanobacteriota</taxon>
        <taxon>Cyanophyceae</taxon>
        <taxon>Pseudanabaenales</taxon>
        <taxon>Pseudanabaenaceae</taxon>
        <taxon>Pseudanabaena</taxon>
    </lineage>
</organism>
<protein>
    <recommendedName>
        <fullName evidence="1">YopA central domain-containing protein</fullName>
    </recommendedName>
</protein>
<sequence length="451" mass="52510">MRNIQKAIQPIYQCEQNQPITLYEGEIEFLDDSKAYQGYGEITFNWLPDIKVKFSLQDSSFRSLDFTKDISLRLLIPEISRTKISSKVRIPTYSLGSKNIIVSDHLPNCELGDGSDLSFVIFHLTNFVDYKGDYVETNYETVSPIRLVLESDEWRVTIDYIKNKDSDIMYTLRSNGGFAITHSGRLERIDGCNFHSQEAEKVLVALNYFLSFVAGKWVSPMLPVGFSATGQRVWEKWLHYRTTTYNSKFSWFPEREIEHISVAFAGFMKWWNDEEWQDSFKLLIYWYVESNNSGTEEGILMTQSAFELLAWLVLVEERKVISDDGLNRLKAEGSLRLLFSWLQIPITMPPVPEESPLFLDALKQMLKAHSDLLDCAGCITEIRNRITHPKRKGKSTTILKYSPEERTEAYILSKWYLELCLLRLFGYDGVYANRLYKFRWEGDYDKVPWAS</sequence>
<keyword evidence="3" id="KW-1185">Reference proteome</keyword>
<reference evidence="2 3" key="1">
    <citation type="submission" date="2023-12" db="EMBL/GenBank/DDBJ databases">
        <title>Baltic Sea Cyanobacteria.</title>
        <authorList>
            <person name="Delbaje E."/>
            <person name="Fewer D.P."/>
            <person name="Shishido T.K."/>
        </authorList>
    </citation>
    <scope>NUCLEOTIDE SEQUENCE [LARGE SCALE GENOMIC DNA]</scope>
    <source>
        <strain evidence="2 3">UHCC 0370</strain>
    </source>
</reference>
<evidence type="ECO:0000313" key="3">
    <source>
        <dbReference type="Proteomes" id="UP001301388"/>
    </source>
</evidence>